<evidence type="ECO:0000256" key="12">
    <source>
        <dbReference type="ARBA" id="ARBA00022989"/>
    </source>
</evidence>
<evidence type="ECO:0000256" key="18">
    <source>
        <dbReference type="PROSITE-ProRule" id="PRU00175"/>
    </source>
</evidence>
<evidence type="ECO:0000256" key="5">
    <source>
        <dbReference type="ARBA" id="ARBA00022679"/>
    </source>
</evidence>
<evidence type="ECO:0000313" key="21">
    <source>
        <dbReference type="EMBL" id="RKP04586.1"/>
    </source>
</evidence>
<dbReference type="EC" id="2.3.2.36" evidence="17"/>
<keyword evidence="9" id="KW-0833">Ubl conjugation pathway</keyword>
<evidence type="ECO:0000256" key="4">
    <source>
        <dbReference type="ARBA" id="ARBA00022448"/>
    </source>
</evidence>
<evidence type="ECO:0000256" key="8">
    <source>
        <dbReference type="ARBA" id="ARBA00022771"/>
    </source>
</evidence>
<dbReference type="SUPFAM" id="SSF57850">
    <property type="entry name" value="RING/U-box"/>
    <property type="match status" value="1"/>
</dbReference>
<evidence type="ECO:0000256" key="6">
    <source>
        <dbReference type="ARBA" id="ARBA00022692"/>
    </source>
</evidence>
<evidence type="ECO:0000256" key="17">
    <source>
        <dbReference type="ARBA" id="ARBA00034523"/>
    </source>
</evidence>
<evidence type="ECO:0000256" key="16">
    <source>
        <dbReference type="ARBA" id="ARBA00034438"/>
    </source>
</evidence>
<evidence type="ECO:0000256" key="3">
    <source>
        <dbReference type="ARBA" id="ARBA00008704"/>
    </source>
</evidence>
<dbReference type="Proteomes" id="UP000271241">
    <property type="component" value="Unassembled WGS sequence"/>
</dbReference>
<dbReference type="InterPro" id="IPR045859">
    <property type="entry name" value="RING-HC_PEX2"/>
</dbReference>
<dbReference type="PROSITE" id="PS50089">
    <property type="entry name" value="ZF_RING_2"/>
    <property type="match status" value="1"/>
</dbReference>
<sequence>MASPSLPSPSAAKPGQFWRAAAEAAQEQTAQLRDALGQSSAVRTPLQVQRVCQLDASLLDDELNGTLLDHAHQAVSLFKGNLKDRYKPELVAVLEALLYGMALFGTDRPATYGSRLQNLHYRNEYAHSRFKGKWTSPGRHDHAPLVKSQAALFCLLQVGGRYAWNRGSRFVSTRGWADAPEASRSYASRCWVWMQRVERVARVLTLANLIVFLYNGRYRTPLERLLGMRLVYASRQSSRAVSFEFLNRQLVWHAFTEFLLFLMPLVNLDRLRNSIRRRLTRADSGLAQLPPHLCAICHQEQDGSRGAQVLGTQAQLPYETSCGHLYCYYCIRSRLMADPTYPCPRCNERITWVRRVVDKPTTADQTPAVDTTDAKSPTPRTPAAN</sequence>
<evidence type="ECO:0000256" key="7">
    <source>
        <dbReference type="ARBA" id="ARBA00022723"/>
    </source>
</evidence>
<keyword evidence="4" id="KW-0813">Transport</keyword>
<dbReference type="Pfam" id="PF04757">
    <property type="entry name" value="Pex2_Pex12"/>
    <property type="match status" value="1"/>
</dbReference>
<dbReference type="PANTHER" id="PTHR48178">
    <property type="entry name" value="PEROXISOME BIOGENESIS FACTOR 2"/>
    <property type="match status" value="1"/>
</dbReference>
<keyword evidence="22" id="KW-1185">Reference proteome</keyword>
<comment type="pathway">
    <text evidence="2">Protein modification; protein ubiquitination.</text>
</comment>
<dbReference type="Gene3D" id="3.30.40.10">
    <property type="entry name" value="Zinc/RING finger domain, C3HC4 (zinc finger)"/>
    <property type="match status" value="1"/>
</dbReference>
<dbReference type="AlphaFoldDB" id="A0A4P9XG45"/>
<keyword evidence="5" id="KW-0808">Transferase</keyword>
<evidence type="ECO:0000256" key="13">
    <source>
        <dbReference type="ARBA" id="ARBA00023136"/>
    </source>
</evidence>
<organism evidence="21 22">
    <name type="scientific">Thamnocephalis sphaerospora</name>
    <dbReference type="NCBI Taxonomy" id="78915"/>
    <lineage>
        <taxon>Eukaryota</taxon>
        <taxon>Fungi</taxon>
        <taxon>Fungi incertae sedis</taxon>
        <taxon>Zoopagomycota</taxon>
        <taxon>Zoopagomycotina</taxon>
        <taxon>Zoopagomycetes</taxon>
        <taxon>Zoopagales</taxon>
        <taxon>Sigmoideomycetaceae</taxon>
        <taxon>Thamnocephalis</taxon>
    </lineage>
</organism>
<keyword evidence="7" id="KW-0479">Metal-binding</keyword>
<accession>A0A4P9XG45</accession>
<evidence type="ECO:0000256" key="11">
    <source>
        <dbReference type="ARBA" id="ARBA00022927"/>
    </source>
</evidence>
<gene>
    <name evidence="21" type="ORF">THASP1DRAFT_20971</name>
</gene>
<protein>
    <recommendedName>
        <fullName evidence="17">RING-type E3 ubiquitin transferase (cysteine targeting)</fullName>
        <ecNumber evidence="17">2.3.2.36</ecNumber>
    </recommendedName>
    <alternativeName>
        <fullName evidence="15">Peroxin-2</fullName>
    </alternativeName>
</protein>
<dbReference type="InterPro" id="IPR006845">
    <property type="entry name" value="Pex_N"/>
</dbReference>
<dbReference type="GO" id="GO:0016562">
    <property type="term" value="P:protein import into peroxisome matrix, receptor recycling"/>
    <property type="evidence" value="ECO:0007669"/>
    <property type="project" value="UniProtKB-ARBA"/>
</dbReference>
<dbReference type="EMBL" id="KZ993606">
    <property type="protein sequence ID" value="RKP04586.1"/>
    <property type="molecule type" value="Genomic_DNA"/>
</dbReference>
<dbReference type="InterPro" id="IPR013083">
    <property type="entry name" value="Znf_RING/FYVE/PHD"/>
</dbReference>
<evidence type="ECO:0000256" key="2">
    <source>
        <dbReference type="ARBA" id="ARBA00004906"/>
    </source>
</evidence>
<dbReference type="InterPro" id="IPR018957">
    <property type="entry name" value="Znf_C3HC4_RING-type"/>
</dbReference>
<keyword evidence="11" id="KW-0653">Protein transport</keyword>
<feature type="region of interest" description="Disordered" evidence="19">
    <location>
        <begin position="362"/>
        <end position="385"/>
    </location>
</feature>
<comment type="catalytic activity">
    <reaction evidence="16">
        <text>[E2 ubiquitin-conjugating enzyme]-S-ubiquitinyl-L-cysteine + [acceptor protein]-L-cysteine = [E2 ubiquitin-conjugating enzyme]-L-cysteine + [acceptor protein]-S-ubiquitinyl-L-cysteine.</text>
        <dbReference type="EC" id="2.3.2.36"/>
    </reaction>
</comment>
<evidence type="ECO:0000256" key="10">
    <source>
        <dbReference type="ARBA" id="ARBA00022833"/>
    </source>
</evidence>
<keyword evidence="14" id="KW-0576">Peroxisome</keyword>
<evidence type="ECO:0000256" key="14">
    <source>
        <dbReference type="ARBA" id="ARBA00023140"/>
    </source>
</evidence>
<evidence type="ECO:0000256" key="9">
    <source>
        <dbReference type="ARBA" id="ARBA00022786"/>
    </source>
</evidence>
<dbReference type="InterPro" id="IPR017907">
    <property type="entry name" value="Znf_RING_CS"/>
</dbReference>
<evidence type="ECO:0000256" key="1">
    <source>
        <dbReference type="ARBA" id="ARBA00004585"/>
    </source>
</evidence>
<evidence type="ECO:0000313" key="22">
    <source>
        <dbReference type="Proteomes" id="UP000271241"/>
    </source>
</evidence>
<dbReference type="PROSITE" id="PS00518">
    <property type="entry name" value="ZF_RING_1"/>
    <property type="match status" value="1"/>
</dbReference>
<keyword evidence="6" id="KW-0812">Transmembrane</keyword>
<evidence type="ECO:0000256" key="15">
    <source>
        <dbReference type="ARBA" id="ARBA00032511"/>
    </source>
</evidence>
<comment type="subcellular location">
    <subcellularLocation>
        <location evidence="1">Peroxisome membrane</location>
        <topology evidence="1">Multi-pass membrane protein</topology>
    </subcellularLocation>
</comment>
<keyword evidence="12" id="KW-1133">Transmembrane helix</keyword>
<dbReference type="PANTHER" id="PTHR48178:SF1">
    <property type="entry name" value="PEROXISOME BIOGENESIS FACTOR 2"/>
    <property type="match status" value="1"/>
</dbReference>
<dbReference type="OrthoDB" id="1701437at2759"/>
<dbReference type="InterPro" id="IPR001841">
    <property type="entry name" value="Znf_RING"/>
</dbReference>
<dbReference type="STRING" id="78915.A0A4P9XG45"/>
<feature type="domain" description="RING-type" evidence="20">
    <location>
        <begin position="294"/>
        <end position="347"/>
    </location>
</feature>
<dbReference type="GO" id="GO:0061630">
    <property type="term" value="F:ubiquitin protein ligase activity"/>
    <property type="evidence" value="ECO:0007669"/>
    <property type="project" value="UniProtKB-EC"/>
</dbReference>
<dbReference type="GO" id="GO:0005778">
    <property type="term" value="C:peroxisomal membrane"/>
    <property type="evidence" value="ECO:0007669"/>
    <property type="project" value="UniProtKB-SubCell"/>
</dbReference>
<dbReference type="CDD" id="cd16526">
    <property type="entry name" value="RING-HC_PEX2"/>
    <property type="match status" value="1"/>
</dbReference>
<keyword evidence="10" id="KW-0862">Zinc</keyword>
<dbReference type="InterPro" id="IPR025654">
    <property type="entry name" value="PEX2/10"/>
</dbReference>
<evidence type="ECO:0000259" key="20">
    <source>
        <dbReference type="PROSITE" id="PS50089"/>
    </source>
</evidence>
<proteinExistence type="inferred from homology"/>
<dbReference type="SMART" id="SM00184">
    <property type="entry name" value="RING"/>
    <property type="match status" value="1"/>
</dbReference>
<dbReference type="GO" id="GO:0016567">
    <property type="term" value="P:protein ubiquitination"/>
    <property type="evidence" value="ECO:0007669"/>
    <property type="project" value="UniProtKB-ARBA"/>
</dbReference>
<reference evidence="22" key="1">
    <citation type="journal article" date="2018" name="Nat. Microbiol.">
        <title>Leveraging single-cell genomics to expand the fungal tree of life.</title>
        <authorList>
            <person name="Ahrendt S.R."/>
            <person name="Quandt C.A."/>
            <person name="Ciobanu D."/>
            <person name="Clum A."/>
            <person name="Salamov A."/>
            <person name="Andreopoulos B."/>
            <person name="Cheng J.F."/>
            <person name="Woyke T."/>
            <person name="Pelin A."/>
            <person name="Henrissat B."/>
            <person name="Reynolds N.K."/>
            <person name="Benny G.L."/>
            <person name="Smith M.E."/>
            <person name="James T.Y."/>
            <person name="Grigoriev I.V."/>
        </authorList>
    </citation>
    <scope>NUCLEOTIDE SEQUENCE [LARGE SCALE GENOMIC DNA]</scope>
    <source>
        <strain evidence="22">RSA 1356</strain>
    </source>
</reference>
<name>A0A4P9XG45_9FUNG</name>
<comment type="similarity">
    <text evidence="3">Belongs to the pex2/pex10/pex12 family.</text>
</comment>
<dbReference type="Pfam" id="PF00097">
    <property type="entry name" value="zf-C3HC4"/>
    <property type="match status" value="1"/>
</dbReference>
<keyword evidence="13" id="KW-0472">Membrane</keyword>
<keyword evidence="8 18" id="KW-0863">Zinc-finger</keyword>
<dbReference type="GO" id="GO:0008270">
    <property type="term" value="F:zinc ion binding"/>
    <property type="evidence" value="ECO:0007669"/>
    <property type="project" value="UniProtKB-KW"/>
</dbReference>
<evidence type="ECO:0000256" key="19">
    <source>
        <dbReference type="SAM" id="MobiDB-lite"/>
    </source>
</evidence>